<dbReference type="SUPFAM" id="SSF55681">
    <property type="entry name" value="Class II aaRS and biotin synthetases"/>
    <property type="match status" value="1"/>
</dbReference>
<keyword evidence="9" id="KW-0030">Aminoacyl-tRNA synthetase</keyword>
<evidence type="ECO:0000256" key="4">
    <source>
        <dbReference type="ARBA" id="ARBA00022723"/>
    </source>
</evidence>
<dbReference type="FunFam" id="3.30.930.10:FF:000002">
    <property type="entry name" value="Threonine--tRNA ligase"/>
    <property type="match status" value="1"/>
</dbReference>
<keyword evidence="3 13" id="KW-0436">Ligase</keyword>
<keyword evidence="7" id="KW-0067">ATP-binding</keyword>
<evidence type="ECO:0000256" key="7">
    <source>
        <dbReference type="ARBA" id="ARBA00022840"/>
    </source>
</evidence>
<keyword evidence="4" id="KW-0479">Metal-binding</keyword>
<evidence type="ECO:0000256" key="10">
    <source>
        <dbReference type="ARBA" id="ARBA00049515"/>
    </source>
</evidence>
<dbReference type="Pfam" id="PF03129">
    <property type="entry name" value="HGTP_anticodon"/>
    <property type="match status" value="1"/>
</dbReference>
<dbReference type="EMBL" id="LCFB01000025">
    <property type="protein sequence ID" value="KKS84185.1"/>
    <property type="molecule type" value="Genomic_DNA"/>
</dbReference>
<evidence type="ECO:0000256" key="3">
    <source>
        <dbReference type="ARBA" id="ARBA00022598"/>
    </source>
</evidence>
<dbReference type="Gene3D" id="3.40.50.800">
    <property type="entry name" value="Anticodon-binding domain"/>
    <property type="match status" value="1"/>
</dbReference>
<feature type="domain" description="Aminoacyl-transfer RNA synthetases class-II family profile" evidence="12">
    <location>
        <begin position="10"/>
        <end position="361"/>
    </location>
</feature>
<evidence type="ECO:0000256" key="6">
    <source>
        <dbReference type="ARBA" id="ARBA00022833"/>
    </source>
</evidence>
<dbReference type="GO" id="GO:0046872">
    <property type="term" value="F:metal ion binding"/>
    <property type="evidence" value="ECO:0007669"/>
    <property type="project" value="UniProtKB-KW"/>
</dbReference>
<organism evidence="13 14">
    <name type="scientific">Candidatus Gottesmanbacteria bacterium GW2011_GWA1_43_11</name>
    <dbReference type="NCBI Taxonomy" id="1618436"/>
    <lineage>
        <taxon>Bacteria</taxon>
        <taxon>Candidatus Gottesmaniibacteriota</taxon>
    </lineage>
</organism>
<dbReference type="GO" id="GO:0005737">
    <property type="term" value="C:cytoplasm"/>
    <property type="evidence" value="ECO:0007669"/>
    <property type="project" value="UniProtKB-UniRule"/>
</dbReference>
<dbReference type="SUPFAM" id="SSF52954">
    <property type="entry name" value="Class II aaRS ABD-related"/>
    <property type="match status" value="1"/>
</dbReference>
<dbReference type="Proteomes" id="UP000034543">
    <property type="component" value="Unassembled WGS sequence"/>
</dbReference>
<evidence type="ECO:0000259" key="12">
    <source>
        <dbReference type="PROSITE" id="PS50862"/>
    </source>
</evidence>
<evidence type="ECO:0000256" key="2">
    <source>
        <dbReference type="ARBA" id="ARBA00013163"/>
    </source>
</evidence>
<dbReference type="InterPro" id="IPR002320">
    <property type="entry name" value="Thr-tRNA-ligase_IIa"/>
</dbReference>
<dbReference type="InterPro" id="IPR045864">
    <property type="entry name" value="aa-tRNA-synth_II/BPL/LPL"/>
</dbReference>
<dbReference type="NCBIfam" id="TIGR00418">
    <property type="entry name" value="thrS"/>
    <property type="match status" value="1"/>
</dbReference>
<dbReference type="InterPro" id="IPR002314">
    <property type="entry name" value="aa-tRNA-synt_IIb"/>
</dbReference>
<evidence type="ECO:0000256" key="8">
    <source>
        <dbReference type="ARBA" id="ARBA00022917"/>
    </source>
</evidence>
<dbReference type="CDD" id="cd00860">
    <property type="entry name" value="ThrRS_anticodon"/>
    <property type="match status" value="1"/>
</dbReference>
<dbReference type="PROSITE" id="PS50862">
    <property type="entry name" value="AA_TRNA_LIGASE_II"/>
    <property type="match status" value="1"/>
</dbReference>
<dbReference type="Pfam" id="PF00587">
    <property type="entry name" value="tRNA-synt_2b"/>
    <property type="match status" value="1"/>
</dbReference>
<dbReference type="InterPro" id="IPR036621">
    <property type="entry name" value="Anticodon-bd_dom_sf"/>
</dbReference>
<dbReference type="GO" id="GO:0004829">
    <property type="term" value="F:threonine-tRNA ligase activity"/>
    <property type="evidence" value="ECO:0007669"/>
    <property type="project" value="UniProtKB-UniRule"/>
</dbReference>
<protein>
    <recommendedName>
        <fullName evidence="2 11">Threonine--tRNA ligase</fullName>
        <ecNumber evidence="2 11">6.1.1.3</ecNumber>
    </recommendedName>
</protein>
<keyword evidence="6" id="KW-0862">Zinc</keyword>
<evidence type="ECO:0000256" key="1">
    <source>
        <dbReference type="ARBA" id="ARBA00008226"/>
    </source>
</evidence>
<dbReference type="CDD" id="cd00771">
    <property type="entry name" value="ThrRS_core"/>
    <property type="match status" value="1"/>
</dbReference>
<dbReference type="EC" id="6.1.1.3" evidence="2 11"/>
<comment type="similarity">
    <text evidence="1">Belongs to the class-II aminoacyl-tRNA synthetase family.</text>
</comment>
<dbReference type="InterPro" id="IPR047246">
    <property type="entry name" value="ThrRS_anticodon"/>
</dbReference>
<accession>A0A0G1CEP4</accession>
<keyword evidence="8" id="KW-0648">Protein biosynthesis</keyword>
<dbReference type="PRINTS" id="PR01047">
    <property type="entry name" value="TRNASYNTHTHR"/>
</dbReference>
<comment type="catalytic activity">
    <reaction evidence="10">
        <text>tRNA(Thr) + L-threonine + ATP = L-threonyl-tRNA(Thr) + AMP + diphosphate + H(+)</text>
        <dbReference type="Rhea" id="RHEA:24624"/>
        <dbReference type="Rhea" id="RHEA-COMP:9670"/>
        <dbReference type="Rhea" id="RHEA-COMP:9704"/>
        <dbReference type="ChEBI" id="CHEBI:15378"/>
        <dbReference type="ChEBI" id="CHEBI:30616"/>
        <dbReference type="ChEBI" id="CHEBI:33019"/>
        <dbReference type="ChEBI" id="CHEBI:57926"/>
        <dbReference type="ChEBI" id="CHEBI:78442"/>
        <dbReference type="ChEBI" id="CHEBI:78534"/>
        <dbReference type="ChEBI" id="CHEBI:456215"/>
        <dbReference type="EC" id="6.1.1.3"/>
    </reaction>
</comment>
<keyword evidence="5" id="KW-0547">Nucleotide-binding</keyword>
<dbReference type="PATRIC" id="fig|1618436.3.peg.1134"/>
<dbReference type="AlphaFoldDB" id="A0A0G1CEP4"/>
<evidence type="ECO:0000256" key="5">
    <source>
        <dbReference type="ARBA" id="ARBA00022741"/>
    </source>
</evidence>
<evidence type="ECO:0000256" key="11">
    <source>
        <dbReference type="NCBIfam" id="TIGR00418"/>
    </source>
</evidence>
<dbReference type="GO" id="GO:0006435">
    <property type="term" value="P:threonyl-tRNA aminoacylation"/>
    <property type="evidence" value="ECO:0007669"/>
    <property type="project" value="UniProtKB-UniRule"/>
</dbReference>
<evidence type="ECO:0000256" key="9">
    <source>
        <dbReference type="ARBA" id="ARBA00023146"/>
    </source>
</evidence>
<evidence type="ECO:0000313" key="13">
    <source>
        <dbReference type="EMBL" id="KKS84185.1"/>
    </source>
</evidence>
<dbReference type="InterPro" id="IPR006195">
    <property type="entry name" value="aa-tRNA-synth_II"/>
</dbReference>
<name>A0A0G1CEP4_9BACT</name>
<gene>
    <name evidence="13" type="ORF">UV59_C0025G0006</name>
</gene>
<sequence>MSKSDLLDHKKIGQIQELFFTDEIAPGAPFWLPKGMVIFRELEKYIRELTEKAGYVETSTPIMVKNHLFKQSGHWEKFGEHNMYNLPIYEDDEILLIDKKIKEKNVEIAKRLKTLSTHVSSFELPIDLDSKKISITIILLDKQNGKYSYRLPVNYSLKPMNCPGSTVLYRFKTRSYKELPLRLSEIGRLHRREKSGEVNGLLRVRQITMDDAHIYTTEDQILNEVSEILDMMIAFYKSFGFKYEFRLATRPEIRAGTDDNWTKAEKDLELALKRKKLRFGDKKGDGAFYGPKIDVHIKDSQNREWQLATVQLDFHQPEAFKLVYTDKNGKEKRPVMIHRAIFGSFERFIAILTEHYQGKFPLWLSPVQVTLVPIAERHVAFTRRLQEVLLQRGIRVELDSRAESMQNKIRAATLQKVPFIGIMGDKEIAAQPPSISIRGRDNKSHVLTVTEFITQLRNDIETKIQS</sequence>
<dbReference type="PANTHER" id="PTHR11451:SF44">
    <property type="entry name" value="THREONINE--TRNA LIGASE, CHLOROPLASTIC_MITOCHONDRIAL 2"/>
    <property type="match status" value="1"/>
</dbReference>
<dbReference type="InterPro" id="IPR033728">
    <property type="entry name" value="ThrRS_core"/>
</dbReference>
<dbReference type="Gene3D" id="3.30.930.10">
    <property type="entry name" value="Bira Bifunctional Protein, Domain 2"/>
    <property type="match status" value="1"/>
</dbReference>
<proteinExistence type="inferred from homology"/>
<comment type="caution">
    <text evidence="13">The sequence shown here is derived from an EMBL/GenBank/DDBJ whole genome shotgun (WGS) entry which is preliminary data.</text>
</comment>
<reference evidence="13 14" key="1">
    <citation type="journal article" date="2015" name="Nature">
        <title>rRNA introns, odd ribosomes, and small enigmatic genomes across a large radiation of phyla.</title>
        <authorList>
            <person name="Brown C.T."/>
            <person name="Hug L.A."/>
            <person name="Thomas B.C."/>
            <person name="Sharon I."/>
            <person name="Castelle C.J."/>
            <person name="Singh A."/>
            <person name="Wilkins M.J."/>
            <person name="Williams K.H."/>
            <person name="Banfield J.F."/>
        </authorList>
    </citation>
    <scope>NUCLEOTIDE SEQUENCE [LARGE SCALE GENOMIC DNA]</scope>
</reference>
<dbReference type="PANTHER" id="PTHR11451">
    <property type="entry name" value="THREONINE-TRNA LIGASE"/>
    <property type="match status" value="1"/>
</dbReference>
<evidence type="ECO:0000313" key="14">
    <source>
        <dbReference type="Proteomes" id="UP000034543"/>
    </source>
</evidence>
<dbReference type="InterPro" id="IPR004154">
    <property type="entry name" value="Anticodon-bd"/>
</dbReference>
<dbReference type="STRING" id="1618436.UV59_C0025G0006"/>
<dbReference type="GO" id="GO:0005524">
    <property type="term" value="F:ATP binding"/>
    <property type="evidence" value="ECO:0007669"/>
    <property type="project" value="UniProtKB-KW"/>
</dbReference>